<accession>A0A9P4QFL8</accession>
<name>A0A9P4QFL8_9PEZI</name>
<feature type="region of interest" description="Disordered" evidence="1">
    <location>
        <begin position="138"/>
        <end position="295"/>
    </location>
</feature>
<reference evidence="2" key="1">
    <citation type="journal article" date="2020" name="Stud. Mycol.">
        <title>101 Dothideomycetes genomes: a test case for predicting lifestyles and emergence of pathogens.</title>
        <authorList>
            <person name="Haridas S."/>
            <person name="Albert R."/>
            <person name="Binder M."/>
            <person name="Bloem J."/>
            <person name="Labutti K."/>
            <person name="Salamov A."/>
            <person name="Andreopoulos B."/>
            <person name="Baker S."/>
            <person name="Barry K."/>
            <person name="Bills G."/>
            <person name="Bluhm B."/>
            <person name="Cannon C."/>
            <person name="Castanera R."/>
            <person name="Culley D."/>
            <person name="Daum C."/>
            <person name="Ezra D."/>
            <person name="Gonzalez J."/>
            <person name="Henrissat B."/>
            <person name="Kuo A."/>
            <person name="Liang C."/>
            <person name="Lipzen A."/>
            <person name="Lutzoni F."/>
            <person name="Magnuson J."/>
            <person name="Mondo S."/>
            <person name="Nolan M."/>
            <person name="Ohm R."/>
            <person name="Pangilinan J."/>
            <person name="Park H.-J."/>
            <person name="Ramirez L."/>
            <person name="Alfaro M."/>
            <person name="Sun H."/>
            <person name="Tritt A."/>
            <person name="Yoshinaga Y."/>
            <person name="Zwiers L.-H."/>
            <person name="Turgeon B."/>
            <person name="Goodwin S."/>
            <person name="Spatafora J."/>
            <person name="Crous P."/>
            <person name="Grigoriev I."/>
        </authorList>
    </citation>
    <scope>NUCLEOTIDE SEQUENCE</scope>
    <source>
        <strain evidence="2">CBS 116435</strain>
    </source>
</reference>
<feature type="compositionally biased region" description="Polar residues" evidence="1">
    <location>
        <begin position="253"/>
        <end position="267"/>
    </location>
</feature>
<feature type="compositionally biased region" description="Acidic residues" evidence="1">
    <location>
        <begin position="154"/>
        <end position="219"/>
    </location>
</feature>
<dbReference type="EMBL" id="MU003768">
    <property type="protein sequence ID" value="KAF2725345.1"/>
    <property type="molecule type" value="Genomic_DNA"/>
</dbReference>
<organism evidence="2 3">
    <name type="scientific">Polychaeton citri CBS 116435</name>
    <dbReference type="NCBI Taxonomy" id="1314669"/>
    <lineage>
        <taxon>Eukaryota</taxon>
        <taxon>Fungi</taxon>
        <taxon>Dikarya</taxon>
        <taxon>Ascomycota</taxon>
        <taxon>Pezizomycotina</taxon>
        <taxon>Dothideomycetes</taxon>
        <taxon>Dothideomycetidae</taxon>
        <taxon>Capnodiales</taxon>
        <taxon>Capnodiaceae</taxon>
        <taxon>Polychaeton</taxon>
    </lineage>
</organism>
<feature type="compositionally biased region" description="Basic residues" evidence="1">
    <location>
        <begin position="275"/>
        <end position="295"/>
    </location>
</feature>
<dbReference type="Proteomes" id="UP000799441">
    <property type="component" value="Unassembled WGS sequence"/>
</dbReference>
<sequence length="295" mass="33275">MYTVEHNVKVRSFGMVNQNSMSGLLLQFKSVFNQKFGHLRRPQLKDFEADKYSVETIHTVTIRLLGVKREQAITLINEQLVRQEAVAKQKSIARTKQWNAFCAGARVLQNNRGFDSTTAESMMVEHIDQLINTSQPVISDASGLRVSRSKSHNEDDDDENDVDDSNDDKEDSSNEEDDDGDDNSENSNEEEANNDDDDDNNDDDDDDGDDDDDDDDDDEGSKRNDNDGGILQKAGKMATYKIENAAQKAKPNLPSNISRTPRTSQTWRPALESKSKKKQNNTTGRPRRRARADDE</sequence>
<evidence type="ECO:0000313" key="3">
    <source>
        <dbReference type="Proteomes" id="UP000799441"/>
    </source>
</evidence>
<evidence type="ECO:0000313" key="2">
    <source>
        <dbReference type="EMBL" id="KAF2725345.1"/>
    </source>
</evidence>
<proteinExistence type="predicted"/>
<keyword evidence="3" id="KW-1185">Reference proteome</keyword>
<evidence type="ECO:0000256" key="1">
    <source>
        <dbReference type="SAM" id="MobiDB-lite"/>
    </source>
</evidence>
<dbReference type="PANTHER" id="PTHR35711">
    <property type="entry name" value="EXPRESSED PROTEIN"/>
    <property type="match status" value="1"/>
</dbReference>
<dbReference type="AlphaFoldDB" id="A0A9P4QFL8"/>
<dbReference type="PANTHER" id="PTHR35711:SF1">
    <property type="entry name" value="ECTODERMAL, ISOFORM F"/>
    <property type="match status" value="1"/>
</dbReference>
<comment type="caution">
    <text evidence="2">The sequence shown here is derived from an EMBL/GenBank/DDBJ whole genome shotgun (WGS) entry which is preliminary data.</text>
</comment>
<protein>
    <submittedName>
        <fullName evidence="2">Uncharacterized protein</fullName>
    </submittedName>
</protein>
<gene>
    <name evidence="2" type="ORF">K431DRAFT_281297</name>
</gene>